<sequence length="140" mass="15235">MTSRGLPIAATADAARNGIRPEARREARGVVAKWPTQERRKRHDDDCDPHLILEASSTGSLAVVSSSGNHRPRPPPLTPQRLGLRRLGPRKLLSRCSLLCGASSLFSWRARDAACGGWGPALRPARRCVPTSEFRGTCMS</sequence>
<feature type="region of interest" description="Disordered" evidence="1">
    <location>
        <begin position="62"/>
        <end position="83"/>
    </location>
</feature>
<feature type="region of interest" description="Disordered" evidence="1">
    <location>
        <begin position="1"/>
        <end position="49"/>
    </location>
</feature>
<proteinExistence type="predicted"/>
<reference evidence="2" key="1">
    <citation type="submission" date="2020-05" db="EMBL/GenBank/DDBJ databases">
        <title>WGS assembly of Panicum virgatum.</title>
        <authorList>
            <person name="Lovell J.T."/>
            <person name="Jenkins J."/>
            <person name="Shu S."/>
            <person name="Juenger T.E."/>
            <person name="Schmutz J."/>
        </authorList>
    </citation>
    <scope>NUCLEOTIDE SEQUENCE</scope>
    <source>
        <strain evidence="2">AP13</strain>
    </source>
</reference>
<evidence type="ECO:0000313" key="3">
    <source>
        <dbReference type="Proteomes" id="UP000823388"/>
    </source>
</evidence>
<accession>A0A8T0SR65</accession>
<comment type="caution">
    <text evidence="2">The sequence shown here is derived from an EMBL/GenBank/DDBJ whole genome shotgun (WGS) entry which is preliminary data.</text>
</comment>
<dbReference type="Proteomes" id="UP000823388">
    <property type="component" value="Chromosome 5K"/>
</dbReference>
<feature type="compositionally biased region" description="Basic and acidic residues" evidence="1">
    <location>
        <begin position="19"/>
        <end position="28"/>
    </location>
</feature>
<protein>
    <submittedName>
        <fullName evidence="2">Uncharacterized protein</fullName>
    </submittedName>
</protein>
<name>A0A8T0SR65_PANVG</name>
<organism evidence="2 3">
    <name type="scientific">Panicum virgatum</name>
    <name type="common">Blackwell switchgrass</name>
    <dbReference type="NCBI Taxonomy" id="38727"/>
    <lineage>
        <taxon>Eukaryota</taxon>
        <taxon>Viridiplantae</taxon>
        <taxon>Streptophyta</taxon>
        <taxon>Embryophyta</taxon>
        <taxon>Tracheophyta</taxon>
        <taxon>Spermatophyta</taxon>
        <taxon>Magnoliopsida</taxon>
        <taxon>Liliopsida</taxon>
        <taxon>Poales</taxon>
        <taxon>Poaceae</taxon>
        <taxon>PACMAD clade</taxon>
        <taxon>Panicoideae</taxon>
        <taxon>Panicodae</taxon>
        <taxon>Paniceae</taxon>
        <taxon>Panicinae</taxon>
        <taxon>Panicum</taxon>
        <taxon>Panicum sect. Hiantes</taxon>
    </lineage>
</organism>
<dbReference type="EMBL" id="CM029045">
    <property type="protein sequence ID" value="KAG2599615.1"/>
    <property type="molecule type" value="Genomic_DNA"/>
</dbReference>
<keyword evidence="3" id="KW-1185">Reference proteome</keyword>
<gene>
    <name evidence="2" type="ORF">PVAP13_5KG422007</name>
</gene>
<dbReference type="AlphaFoldDB" id="A0A8T0SR65"/>
<evidence type="ECO:0000313" key="2">
    <source>
        <dbReference type="EMBL" id="KAG2599615.1"/>
    </source>
</evidence>
<evidence type="ECO:0000256" key="1">
    <source>
        <dbReference type="SAM" id="MobiDB-lite"/>
    </source>
</evidence>